<keyword evidence="7" id="KW-1185">Reference proteome</keyword>
<dbReference type="STRING" id="69332.A0A388JXI8"/>
<dbReference type="GO" id="GO:0016485">
    <property type="term" value="P:protein processing"/>
    <property type="evidence" value="ECO:0007669"/>
    <property type="project" value="TreeGrafter"/>
</dbReference>
<dbReference type="PRINTS" id="PR00765">
    <property type="entry name" value="CRBOXYPTASEA"/>
</dbReference>
<dbReference type="GO" id="GO:0006518">
    <property type="term" value="P:peptide metabolic process"/>
    <property type="evidence" value="ECO:0007669"/>
    <property type="project" value="TreeGrafter"/>
</dbReference>
<accession>A0A388JXI8</accession>
<dbReference type="Gene3D" id="3.40.630.10">
    <property type="entry name" value="Zn peptidases"/>
    <property type="match status" value="1"/>
</dbReference>
<reference evidence="6 7" key="1">
    <citation type="journal article" date="2018" name="Cell">
        <title>The Chara Genome: Secondary Complexity and Implications for Plant Terrestrialization.</title>
        <authorList>
            <person name="Nishiyama T."/>
            <person name="Sakayama H."/>
            <person name="Vries J.D."/>
            <person name="Buschmann H."/>
            <person name="Saint-Marcoux D."/>
            <person name="Ullrich K.K."/>
            <person name="Haas F.B."/>
            <person name="Vanderstraeten L."/>
            <person name="Becker D."/>
            <person name="Lang D."/>
            <person name="Vosolsobe S."/>
            <person name="Rombauts S."/>
            <person name="Wilhelmsson P.K.I."/>
            <person name="Janitza P."/>
            <person name="Kern R."/>
            <person name="Heyl A."/>
            <person name="Rumpler F."/>
            <person name="Villalobos L.I.A.C."/>
            <person name="Clay J.M."/>
            <person name="Skokan R."/>
            <person name="Toyoda A."/>
            <person name="Suzuki Y."/>
            <person name="Kagoshima H."/>
            <person name="Schijlen E."/>
            <person name="Tajeshwar N."/>
            <person name="Catarino B."/>
            <person name="Hetherington A.J."/>
            <person name="Saltykova A."/>
            <person name="Bonnot C."/>
            <person name="Breuninger H."/>
            <person name="Symeonidi A."/>
            <person name="Radhakrishnan G.V."/>
            <person name="Van Nieuwerburgh F."/>
            <person name="Deforce D."/>
            <person name="Chang C."/>
            <person name="Karol K.G."/>
            <person name="Hedrich R."/>
            <person name="Ulvskov P."/>
            <person name="Glockner G."/>
            <person name="Delwiche C.F."/>
            <person name="Petrasek J."/>
            <person name="Van de Peer Y."/>
            <person name="Friml J."/>
            <person name="Beilby M."/>
            <person name="Dolan L."/>
            <person name="Kohara Y."/>
            <person name="Sugano S."/>
            <person name="Fujiyama A."/>
            <person name="Delaux P.-M."/>
            <person name="Quint M."/>
            <person name="TheiBen G."/>
            <person name="Hagemann M."/>
            <person name="Harholt J."/>
            <person name="Dunand C."/>
            <person name="Zachgo S."/>
            <person name="Langdale J."/>
            <person name="Maumus F."/>
            <person name="Straeten D.V.D."/>
            <person name="Gould S.B."/>
            <person name="Rensing S.A."/>
        </authorList>
    </citation>
    <scope>NUCLEOTIDE SEQUENCE [LARGE SCALE GENOMIC DNA]</scope>
    <source>
        <strain evidence="6 7">S276</strain>
    </source>
</reference>
<feature type="transmembrane region" description="Helical" evidence="4">
    <location>
        <begin position="424"/>
        <end position="447"/>
    </location>
</feature>
<dbReference type="PANTHER" id="PTHR11532:SF57">
    <property type="entry name" value="CARBOXYPEPTIDASE D, B"/>
    <property type="match status" value="1"/>
</dbReference>
<keyword evidence="4" id="KW-0812">Transmembrane</keyword>
<feature type="active site" description="Proton donor/acceptor" evidence="3">
    <location>
        <position position="241"/>
    </location>
</feature>
<evidence type="ECO:0000256" key="2">
    <source>
        <dbReference type="ARBA" id="ARBA00023180"/>
    </source>
</evidence>
<keyword evidence="2" id="KW-0325">Glycoprotein</keyword>
<dbReference type="InterPro" id="IPR050753">
    <property type="entry name" value="Peptidase_M14_domain"/>
</dbReference>
<gene>
    <name evidence="6" type="ORF">CBR_g30849</name>
</gene>
<proteinExistence type="inferred from homology"/>
<dbReference type="PROSITE" id="PS00132">
    <property type="entry name" value="CARBOXYPEPT_ZN_1"/>
    <property type="match status" value="1"/>
</dbReference>
<organism evidence="6 7">
    <name type="scientific">Chara braunii</name>
    <name type="common">Braun's stonewort</name>
    <dbReference type="NCBI Taxonomy" id="69332"/>
    <lineage>
        <taxon>Eukaryota</taxon>
        <taxon>Viridiplantae</taxon>
        <taxon>Streptophyta</taxon>
        <taxon>Charophyceae</taxon>
        <taxon>Charales</taxon>
        <taxon>Characeae</taxon>
        <taxon>Chara</taxon>
    </lineage>
</organism>
<evidence type="ECO:0000313" key="7">
    <source>
        <dbReference type="Proteomes" id="UP000265515"/>
    </source>
</evidence>
<evidence type="ECO:0000256" key="1">
    <source>
        <dbReference type="ARBA" id="ARBA00005988"/>
    </source>
</evidence>
<evidence type="ECO:0000256" key="4">
    <source>
        <dbReference type="SAM" id="Phobius"/>
    </source>
</evidence>
<dbReference type="InterPro" id="IPR057246">
    <property type="entry name" value="CARBOXYPEPT_ZN_1"/>
</dbReference>
<feature type="domain" description="Peptidase M14" evidence="5">
    <location>
        <begin position="29"/>
        <end position="271"/>
    </location>
</feature>
<dbReference type="SMART" id="SM00631">
    <property type="entry name" value="Zn_pept"/>
    <property type="match status" value="1"/>
</dbReference>
<evidence type="ECO:0000256" key="3">
    <source>
        <dbReference type="PROSITE-ProRule" id="PRU01379"/>
    </source>
</evidence>
<keyword evidence="4" id="KW-0472">Membrane</keyword>
<dbReference type="SUPFAM" id="SSF49464">
    <property type="entry name" value="Carboxypeptidase regulatory domain-like"/>
    <property type="match status" value="1"/>
</dbReference>
<dbReference type="AlphaFoldDB" id="A0A388JXI8"/>
<sequence length="462" mass="51830">MRSLLTAKKLLGVADQVPELPSSFKGEPKYLSNKELEEYLRSHVQRCAPISRMYSIGNSTHGSPLWVLEISDKPGREEAEPSFKYVANMHGDESLGRQLLVYLADWICDNYKKNDPLVTRIVRDMHLYLMPTMNPDGFAAKKRENANGMDLNRDFPDQGAVVANYPWDGTPDQSTTYSKSPDDVTFRFMATTYARDHPFMATPQNVEFPTGITNGAAWYPLYGGMQDWNYIHGHCLELTIETCMSKSPQPDQLPKQWQDHQRSLVSYMLLVLEAGVRGFVYDACTGEPLPAEVTVSSIDWKVYAGKKFGDFYRILAPGIYRLVVSMEGYSTFSKQVSVVAGEQVNVNVLLMQKRARVDGPGGCPKKMLAGGDGSPGALRGKRLSVSGVSSVSKKMGAHMPEWNNEVHRGLRHQAAKPEKEKHQMLTGFATETCLILVVSSYVCFVFASRWRSYLTRKRIITV</sequence>
<dbReference type="InterPro" id="IPR000834">
    <property type="entry name" value="Peptidase_M14"/>
</dbReference>
<dbReference type="Gramene" id="GBG62531">
    <property type="protein sequence ID" value="GBG62531"/>
    <property type="gene ID" value="CBR_g30849"/>
</dbReference>
<dbReference type="PANTHER" id="PTHR11532">
    <property type="entry name" value="PROTEASE M14 CARBOXYPEPTIDASE"/>
    <property type="match status" value="1"/>
</dbReference>
<dbReference type="CDD" id="cd11308">
    <property type="entry name" value="Peptidase_M14NE-CP-C_like"/>
    <property type="match status" value="1"/>
</dbReference>
<protein>
    <recommendedName>
        <fullName evidence="5">Peptidase M14 domain-containing protein</fullName>
    </recommendedName>
</protein>
<dbReference type="InterPro" id="IPR008969">
    <property type="entry name" value="CarboxyPept-like_regulatory"/>
</dbReference>
<keyword evidence="4" id="KW-1133">Transmembrane helix</keyword>
<dbReference type="Proteomes" id="UP000265515">
    <property type="component" value="Unassembled WGS sequence"/>
</dbReference>
<evidence type="ECO:0000259" key="5">
    <source>
        <dbReference type="PROSITE" id="PS52035"/>
    </source>
</evidence>
<dbReference type="GO" id="GO:0004181">
    <property type="term" value="F:metallocarboxypeptidase activity"/>
    <property type="evidence" value="ECO:0007669"/>
    <property type="project" value="InterPro"/>
</dbReference>
<dbReference type="Pfam" id="PF13620">
    <property type="entry name" value="CarboxypepD_reg"/>
    <property type="match status" value="1"/>
</dbReference>
<name>A0A388JXI8_CHABU</name>
<dbReference type="SUPFAM" id="SSF53187">
    <property type="entry name" value="Zn-dependent exopeptidases"/>
    <property type="match status" value="1"/>
</dbReference>
<dbReference type="EMBL" id="BFEA01000029">
    <property type="protein sequence ID" value="GBG62531.1"/>
    <property type="molecule type" value="Genomic_DNA"/>
</dbReference>
<dbReference type="GO" id="GO:0008270">
    <property type="term" value="F:zinc ion binding"/>
    <property type="evidence" value="ECO:0007669"/>
    <property type="project" value="InterPro"/>
</dbReference>
<comment type="caution">
    <text evidence="6">The sequence shown here is derived from an EMBL/GenBank/DDBJ whole genome shotgun (WGS) entry which is preliminary data.</text>
</comment>
<evidence type="ECO:0000313" key="6">
    <source>
        <dbReference type="EMBL" id="GBG62531.1"/>
    </source>
</evidence>
<dbReference type="OrthoDB" id="10249045at2759"/>
<dbReference type="Pfam" id="PF00246">
    <property type="entry name" value="Peptidase_M14"/>
    <property type="match status" value="2"/>
</dbReference>
<dbReference type="Gene3D" id="2.60.40.1120">
    <property type="entry name" value="Carboxypeptidase-like, regulatory domain"/>
    <property type="match status" value="1"/>
</dbReference>
<dbReference type="PROSITE" id="PS52035">
    <property type="entry name" value="PEPTIDASE_M14"/>
    <property type="match status" value="1"/>
</dbReference>
<dbReference type="GO" id="GO:0005615">
    <property type="term" value="C:extracellular space"/>
    <property type="evidence" value="ECO:0007669"/>
    <property type="project" value="TreeGrafter"/>
</dbReference>
<comment type="similarity">
    <text evidence="1 3">Belongs to the peptidase M14 family.</text>
</comment>